<dbReference type="InterPro" id="IPR029058">
    <property type="entry name" value="AB_hydrolase_fold"/>
</dbReference>
<proteinExistence type="predicted"/>
<organism evidence="1 2">
    <name type="scientific">Tractidigestivibacter montrealensis</name>
    <dbReference type="NCBI Taxonomy" id="2972466"/>
    <lineage>
        <taxon>Bacteria</taxon>
        <taxon>Bacillati</taxon>
        <taxon>Actinomycetota</taxon>
        <taxon>Coriobacteriia</taxon>
        <taxon>Coriobacteriales</taxon>
        <taxon>Atopobiaceae</taxon>
        <taxon>Tractidigestivibacter</taxon>
    </lineage>
</organism>
<sequence>MVEQSFDVGGEKVTLRATEPAAGGGARLANVPVVYLHVFEGDGADVWQRLGEGGRPAGRPAMSLVAIAPKSWDNDLTPWPAPPVFRGGRAYEGAAVAQFALLGREIMPQAETLLAQHGMAPSFSALAGYSLAGLFTAWAATQCSLFERIASVSGSLWYPDFVKYVAANRPSPCVRRAYFSLGDAEPRTRNRVMRSVLEDTQQVAKSFEHAGVATRFELNPGNHFVDEDLRTARGIRWLLDGSADAAPTA</sequence>
<reference evidence="1 2" key="1">
    <citation type="submission" date="2022-08" db="EMBL/GenBank/DDBJ databases">
        <title>Tractidigestivibacter montrealensis type strain KD21.</title>
        <authorList>
            <person name="Diop K."/>
            <person name="Richard C."/>
            <person name="Routy B."/>
        </authorList>
    </citation>
    <scope>NUCLEOTIDE SEQUENCE [LARGE SCALE GENOMIC DNA]</scope>
    <source>
        <strain evidence="1 2">KD21</strain>
    </source>
</reference>
<dbReference type="RefSeq" id="WP_258498982.1">
    <property type="nucleotide sequence ID" value="NZ_JANSKA010000003.1"/>
</dbReference>
<dbReference type="EMBL" id="JANSKA010000003">
    <property type="protein sequence ID" value="MCR9036407.1"/>
    <property type="molecule type" value="Genomic_DNA"/>
</dbReference>
<keyword evidence="2" id="KW-1185">Reference proteome</keyword>
<comment type="caution">
    <text evidence="1">The sequence shown here is derived from an EMBL/GenBank/DDBJ whole genome shotgun (WGS) entry which is preliminary data.</text>
</comment>
<dbReference type="Proteomes" id="UP001204320">
    <property type="component" value="Unassembled WGS sequence"/>
</dbReference>
<evidence type="ECO:0008006" key="3">
    <source>
        <dbReference type="Google" id="ProtNLM"/>
    </source>
</evidence>
<name>A0ABT1Z886_9ACTN</name>
<dbReference type="Gene3D" id="3.40.50.1820">
    <property type="entry name" value="alpha/beta hydrolase"/>
    <property type="match status" value="1"/>
</dbReference>
<protein>
    <recommendedName>
        <fullName evidence="3">Alpha/beta hydrolase</fullName>
    </recommendedName>
</protein>
<evidence type="ECO:0000313" key="2">
    <source>
        <dbReference type="Proteomes" id="UP001204320"/>
    </source>
</evidence>
<gene>
    <name evidence="1" type="ORF">NVS32_05510</name>
</gene>
<accession>A0ABT1Z886</accession>
<evidence type="ECO:0000313" key="1">
    <source>
        <dbReference type="EMBL" id="MCR9036407.1"/>
    </source>
</evidence>
<dbReference type="SUPFAM" id="SSF53474">
    <property type="entry name" value="alpha/beta-Hydrolases"/>
    <property type="match status" value="1"/>
</dbReference>